<protein>
    <submittedName>
        <fullName evidence="1">Uncharacterized protein</fullName>
    </submittedName>
</protein>
<keyword evidence="2" id="KW-1185">Reference proteome</keyword>
<dbReference type="Proteomes" id="UP000727407">
    <property type="component" value="Unassembled WGS sequence"/>
</dbReference>
<dbReference type="EMBL" id="QNUK01000115">
    <property type="protein sequence ID" value="KAF5901347.1"/>
    <property type="molecule type" value="Genomic_DNA"/>
</dbReference>
<dbReference type="AlphaFoldDB" id="A0A8J4UMG6"/>
<gene>
    <name evidence="1" type="ORF">DAT39_008998</name>
</gene>
<evidence type="ECO:0000313" key="2">
    <source>
        <dbReference type="Proteomes" id="UP000727407"/>
    </source>
</evidence>
<evidence type="ECO:0000313" key="1">
    <source>
        <dbReference type="EMBL" id="KAF5901347.1"/>
    </source>
</evidence>
<comment type="caution">
    <text evidence="1">The sequence shown here is derived from an EMBL/GenBank/DDBJ whole genome shotgun (WGS) entry which is preliminary data.</text>
</comment>
<name>A0A8J4UMG6_CLAMG</name>
<sequence>MCCARQSLDPVELRVLTGSFSFLTRTSLHRAALGSLAALLASDPRLWLRNLTFVSEGLEAWSSVIE</sequence>
<proteinExistence type="predicted"/>
<organism evidence="1 2">
    <name type="scientific">Clarias magur</name>
    <name type="common">Asian catfish</name>
    <name type="synonym">Macropteronotus magur</name>
    <dbReference type="NCBI Taxonomy" id="1594786"/>
    <lineage>
        <taxon>Eukaryota</taxon>
        <taxon>Metazoa</taxon>
        <taxon>Chordata</taxon>
        <taxon>Craniata</taxon>
        <taxon>Vertebrata</taxon>
        <taxon>Euteleostomi</taxon>
        <taxon>Actinopterygii</taxon>
        <taxon>Neopterygii</taxon>
        <taxon>Teleostei</taxon>
        <taxon>Ostariophysi</taxon>
        <taxon>Siluriformes</taxon>
        <taxon>Clariidae</taxon>
        <taxon>Clarias</taxon>
    </lineage>
</organism>
<accession>A0A8J4UMG6</accession>
<reference evidence="1" key="1">
    <citation type="submission" date="2020-07" db="EMBL/GenBank/DDBJ databases">
        <title>Clarias magur genome sequencing, assembly and annotation.</title>
        <authorList>
            <person name="Kushwaha B."/>
            <person name="Kumar R."/>
            <person name="Das P."/>
            <person name="Joshi C.G."/>
            <person name="Kumar D."/>
            <person name="Nagpure N.S."/>
            <person name="Pandey M."/>
            <person name="Agarwal S."/>
            <person name="Srivastava S."/>
            <person name="Singh M."/>
            <person name="Sahoo L."/>
            <person name="Jayasankar P."/>
            <person name="Meher P.K."/>
            <person name="Koringa P.G."/>
            <person name="Iquebal M.A."/>
            <person name="Das S.P."/>
            <person name="Bit A."/>
            <person name="Patnaik S."/>
            <person name="Patel N."/>
            <person name="Shah T.M."/>
            <person name="Hinsu A."/>
            <person name="Jena J.K."/>
        </authorList>
    </citation>
    <scope>NUCLEOTIDE SEQUENCE</scope>
    <source>
        <strain evidence="1">CIFAMagur01</strain>
        <tissue evidence="1">Testis</tissue>
    </source>
</reference>